<dbReference type="PANTHER" id="PTHR35340:SF5">
    <property type="entry name" value="ASST-DOMAIN-CONTAINING PROTEIN"/>
    <property type="match status" value="1"/>
</dbReference>
<proteinExistence type="predicted"/>
<dbReference type="OrthoDB" id="1769548at2"/>
<evidence type="ECO:0000259" key="2">
    <source>
        <dbReference type="Pfam" id="PF17425"/>
    </source>
</evidence>
<dbReference type="Gene3D" id="2.60.40.3100">
    <property type="entry name" value="Arylsulphate sulphotransferase monomer, N-terminal domain"/>
    <property type="match status" value="1"/>
</dbReference>
<keyword evidence="3" id="KW-0808">Transferase</keyword>
<dbReference type="STRING" id="1603886.GCA_001895165_00285"/>
<dbReference type="PANTHER" id="PTHR35340">
    <property type="entry name" value="PQQ ENZYME REPEAT PROTEIN-RELATED"/>
    <property type="match status" value="1"/>
</dbReference>
<dbReference type="RefSeq" id="WP_072723819.1">
    <property type="nucleotide sequence ID" value="NZ_BDIS01000003.1"/>
</dbReference>
<dbReference type="SUPFAM" id="SSF63829">
    <property type="entry name" value="Calcium-dependent phosphotriesterase"/>
    <property type="match status" value="1"/>
</dbReference>
<dbReference type="AlphaFoldDB" id="A0A261FT25"/>
<comment type="caution">
    <text evidence="3">The sequence shown here is derived from an EMBL/GenBank/DDBJ whole genome shotgun (WGS) entry which is preliminary data.</text>
</comment>
<keyword evidence="1" id="KW-0472">Membrane</keyword>
<feature type="domain" description="Arylsulfotransferase N-terminal" evidence="2">
    <location>
        <begin position="84"/>
        <end position="166"/>
    </location>
</feature>
<reference evidence="3 4" key="1">
    <citation type="journal article" date="2017" name="BMC Genomics">
        <title>Comparative genomic and phylogenomic analyses of the Bifidobacteriaceae family.</title>
        <authorList>
            <person name="Lugli G.A."/>
            <person name="Milani C."/>
            <person name="Turroni F."/>
            <person name="Duranti S."/>
            <person name="Mancabelli L."/>
            <person name="Mangifesta M."/>
            <person name="Ferrario C."/>
            <person name="Modesto M."/>
            <person name="Mattarelli P."/>
            <person name="Jiri K."/>
            <person name="van Sinderen D."/>
            <person name="Ventura M."/>
        </authorList>
    </citation>
    <scope>NUCLEOTIDE SEQUENCE [LARGE SCALE GENOMIC DNA]</scope>
    <source>
        <strain evidence="3 4">DSM 28807</strain>
    </source>
</reference>
<dbReference type="InterPro" id="IPR010262">
    <property type="entry name" value="Arylsulfotransferase_bact"/>
</dbReference>
<feature type="transmembrane region" description="Helical" evidence="1">
    <location>
        <begin position="12"/>
        <end position="33"/>
    </location>
</feature>
<evidence type="ECO:0000256" key="1">
    <source>
        <dbReference type="SAM" id="Phobius"/>
    </source>
</evidence>
<sequence length="554" mass="61927">MSSTHGISRKRVLTWTTAVVTTLIAVGMCMLTQSDVSEALQERRVDLLNDYVEQIYTDDYQQEADERLAEARAEGGHTVDDMLIEENPYGTNTTSLYVYFTTDMPASISYTISADGYPDFTRTVAQDEEYQTEHEFTVIGLIPEETNTIVFTITDEDGGTTTSTVTRTGAKLLGNEEVRLERTVTADDGTDLGDGLYAILGNDSDEQDFMLYYDTDGVLRGEVPIPFYRSHRILFDDEGLMWFSASTHLMVGMNNLGKLEKIYDLGDRFILHHDYAMDDDGDIVLLATDLTREDHTVQDQIVRLDTDSGEVDLLLDLGDMFPDYKESTDHAGTDESDPDATDRWDWIHINTIQLLPDGSALLSARETSTIIKVADIEGTPTLEYMIGEDSVWDGTEYQAAFLTKDGDFPDTGGQHSITYVADDSLEDGQYYLYMFDNTFGYATTRPDYDWSAIEGLATTASPSTEGAHSQYRKYLVDETAGTYTEVSSFDVPYSAYVSSAQELDDGDILIDSGMQGLFGVYGEDGTLKAQYSMALNTTYIYRVYSYDFSGFYFA</sequence>
<keyword evidence="1" id="KW-0812">Transmembrane</keyword>
<protein>
    <submittedName>
        <fullName evidence="3">Aryl-sulfate sulfotransferase</fullName>
    </submittedName>
</protein>
<name>A0A261FT25_9BIFI</name>
<dbReference type="Pfam" id="PF05935">
    <property type="entry name" value="Arylsulfotrans"/>
    <property type="match status" value="1"/>
</dbReference>
<dbReference type="GO" id="GO:0004062">
    <property type="term" value="F:aryl sulfotransferase activity"/>
    <property type="evidence" value="ECO:0007669"/>
    <property type="project" value="InterPro"/>
</dbReference>
<dbReference type="EMBL" id="MWWX01000005">
    <property type="protein sequence ID" value="OZG62332.1"/>
    <property type="molecule type" value="Genomic_DNA"/>
</dbReference>
<keyword evidence="4" id="KW-1185">Reference proteome</keyword>
<dbReference type="InterPro" id="IPR038477">
    <property type="entry name" value="ASST_N_sf"/>
</dbReference>
<evidence type="ECO:0000313" key="4">
    <source>
        <dbReference type="Proteomes" id="UP000216352"/>
    </source>
</evidence>
<accession>A0A261FT25</accession>
<organism evidence="3 4">
    <name type="scientific">Bifidobacterium lemurum</name>
    <dbReference type="NCBI Taxonomy" id="1603886"/>
    <lineage>
        <taxon>Bacteria</taxon>
        <taxon>Bacillati</taxon>
        <taxon>Actinomycetota</taxon>
        <taxon>Actinomycetes</taxon>
        <taxon>Bifidobacteriales</taxon>
        <taxon>Bifidobacteriaceae</taxon>
        <taxon>Bifidobacterium</taxon>
    </lineage>
</organism>
<dbReference type="InterPro" id="IPR035391">
    <property type="entry name" value="Arylsulfotran_N"/>
</dbReference>
<dbReference type="InterPro" id="IPR053143">
    <property type="entry name" value="Arylsulfate_ST"/>
</dbReference>
<dbReference type="Proteomes" id="UP000216352">
    <property type="component" value="Unassembled WGS sequence"/>
</dbReference>
<gene>
    <name evidence="3" type="ORF">BLEM_0878</name>
</gene>
<evidence type="ECO:0000313" key="3">
    <source>
        <dbReference type="EMBL" id="OZG62332.1"/>
    </source>
</evidence>
<dbReference type="Pfam" id="PF17425">
    <property type="entry name" value="Arylsulfotran_N"/>
    <property type="match status" value="1"/>
</dbReference>
<keyword evidence="1" id="KW-1133">Transmembrane helix</keyword>